<gene>
    <name evidence="1" type="ORF">AMC99_00743</name>
</gene>
<accession>A0A0M4LU36</accession>
<dbReference type="SUPFAM" id="SSF109854">
    <property type="entry name" value="DinB/YfiT-like putative metalloenzymes"/>
    <property type="match status" value="1"/>
</dbReference>
<evidence type="ECO:0008006" key="3">
    <source>
        <dbReference type="Google" id="ProtNLM"/>
    </source>
</evidence>
<dbReference type="Proteomes" id="UP000057938">
    <property type="component" value="Chromosome"/>
</dbReference>
<dbReference type="Pfam" id="PF09351">
    <property type="entry name" value="DUF1993"/>
    <property type="match status" value="1"/>
</dbReference>
<dbReference type="KEGG" id="aep:AMC99_00743"/>
<sequence>MPMSLHAAYVPSALQMLGTARHLVDTAENWCGENAVSEADVIASCIHSDMLPFSYQVKCVAEHTMGSVEGVRKGSYSPDLNPPPASFDGLREKLAAATEFMGALTEEEFEGFIGQPMRFEFKGSGLDFKAEDFLLSFSQPNFYFHCATAYDILRMKGVPVGKRDFMGRIRISS</sequence>
<keyword evidence="2" id="KW-1185">Reference proteome</keyword>
<dbReference type="PANTHER" id="PTHR36922">
    <property type="entry name" value="BLL2446 PROTEIN"/>
    <property type="match status" value="1"/>
</dbReference>
<evidence type="ECO:0000313" key="1">
    <source>
        <dbReference type="EMBL" id="ALE16047.1"/>
    </source>
</evidence>
<dbReference type="OrthoDB" id="338237at2"/>
<dbReference type="InterPro" id="IPR034660">
    <property type="entry name" value="DinB/YfiT-like"/>
</dbReference>
<dbReference type="STRING" id="361183.AMC99_00743"/>
<name>A0A0M4LU36_9SPHN</name>
<dbReference type="EMBL" id="CP012669">
    <property type="protein sequence ID" value="ALE16047.1"/>
    <property type="molecule type" value="Genomic_DNA"/>
</dbReference>
<dbReference type="InterPro" id="IPR018531">
    <property type="entry name" value="DUF1993"/>
</dbReference>
<dbReference type="PATRIC" id="fig|361183.4.peg.727"/>
<evidence type="ECO:0000313" key="2">
    <source>
        <dbReference type="Proteomes" id="UP000057938"/>
    </source>
</evidence>
<dbReference type="AlphaFoldDB" id="A0A0M4LU36"/>
<dbReference type="Gene3D" id="1.20.120.450">
    <property type="entry name" value="dinb family like domain"/>
    <property type="match status" value="1"/>
</dbReference>
<protein>
    <recommendedName>
        <fullName evidence="3">DUF1993 domain-containing protein</fullName>
    </recommendedName>
</protein>
<proteinExistence type="predicted"/>
<dbReference type="RefSeq" id="WP_061922896.1">
    <property type="nucleotide sequence ID" value="NZ_CP012669.1"/>
</dbReference>
<reference evidence="1 2" key="1">
    <citation type="submission" date="2015-09" db="EMBL/GenBank/DDBJ databases">
        <title>Complete genome sequence of a benzo[a]pyrene-degrading bacterium Altererythrobacter epoxidivorans CGMCC 1.7731T.</title>
        <authorList>
            <person name="Li Z."/>
            <person name="Cheng H."/>
            <person name="Huo Y."/>
            <person name="Xu X."/>
        </authorList>
    </citation>
    <scope>NUCLEOTIDE SEQUENCE [LARGE SCALE GENOMIC DNA]</scope>
    <source>
        <strain evidence="1 2">CGMCC 1.7731</strain>
    </source>
</reference>
<dbReference type="PANTHER" id="PTHR36922:SF1">
    <property type="entry name" value="DUF1993 DOMAIN-CONTAINING PROTEIN"/>
    <property type="match status" value="1"/>
</dbReference>
<organism evidence="1 2">
    <name type="scientific">Altererythrobacter epoxidivorans</name>
    <dbReference type="NCBI Taxonomy" id="361183"/>
    <lineage>
        <taxon>Bacteria</taxon>
        <taxon>Pseudomonadati</taxon>
        <taxon>Pseudomonadota</taxon>
        <taxon>Alphaproteobacteria</taxon>
        <taxon>Sphingomonadales</taxon>
        <taxon>Erythrobacteraceae</taxon>
        <taxon>Altererythrobacter</taxon>
    </lineage>
</organism>